<keyword evidence="3" id="KW-0687">Ribonucleoprotein</keyword>
<dbReference type="GO" id="GO:0003729">
    <property type="term" value="F:mRNA binding"/>
    <property type="evidence" value="ECO:0007669"/>
    <property type="project" value="TreeGrafter"/>
</dbReference>
<dbReference type="PANTHER" id="PTHR10724:SF7">
    <property type="entry name" value="SMALL RIBOSOMAL SUBUNIT PROTEIN BS1C"/>
    <property type="match status" value="1"/>
</dbReference>
<dbReference type="AlphaFoldDB" id="B0C7U0"/>
<reference evidence="5 6" key="1">
    <citation type="journal article" date="2008" name="Proc. Natl. Acad. Sci. U.S.A.">
        <title>Niche adaptation and genome expansion in the chlorophyll d-producing cyanobacterium Acaryochloris marina.</title>
        <authorList>
            <person name="Swingley W.D."/>
            <person name="Chen M."/>
            <person name="Cheung P.C."/>
            <person name="Conrad A.L."/>
            <person name="Dejesa L.C."/>
            <person name="Hao J."/>
            <person name="Honchak B.M."/>
            <person name="Karbach L.E."/>
            <person name="Kurdoglu A."/>
            <person name="Lahiri S."/>
            <person name="Mastrian S.D."/>
            <person name="Miyashita H."/>
            <person name="Page L."/>
            <person name="Ramakrishna P."/>
            <person name="Satoh S."/>
            <person name="Sattley W.M."/>
            <person name="Shimada Y."/>
            <person name="Taylor H.L."/>
            <person name="Tomo T."/>
            <person name="Tsuchiya T."/>
            <person name="Wang Z.T."/>
            <person name="Raymond J."/>
            <person name="Mimuro M."/>
            <person name="Blankenship R.E."/>
            <person name="Touchman J.W."/>
        </authorList>
    </citation>
    <scope>NUCLEOTIDE SEQUENCE [LARGE SCALE GENOMIC DNA]</scope>
    <source>
        <strain evidence="6">MBIC 11017</strain>
    </source>
</reference>
<dbReference type="KEGG" id="amr:AM1_1453"/>
<dbReference type="PANTHER" id="PTHR10724">
    <property type="entry name" value="30S RIBOSOMAL PROTEIN S1"/>
    <property type="match status" value="1"/>
</dbReference>
<keyword evidence="2 5" id="KW-0689">Ribosomal protein</keyword>
<evidence type="ECO:0000256" key="3">
    <source>
        <dbReference type="ARBA" id="ARBA00023274"/>
    </source>
</evidence>
<proteinExistence type="inferred from homology"/>
<evidence type="ECO:0000313" key="5">
    <source>
        <dbReference type="EMBL" id="ABW26481.1"/>
    </source>
</evidence>
<dbReference type="GO" id="GO:0003735">
    <property type="term" value="F:structural constituent of ribosome"/>
    <property type="evidence" value="ECO:0007669"/>
    <property type="project" value="TreeGrafter"/>
</dbReference>
<accession>B0C7U0</accession>
<dbReference type="SMART" id="SM00316">
    <property type="entry name" value="S1"/>
    <property type="match status" value="3"/>
</dbReference>
<dbReference type="GO" id="GO:0005840">
    <property type="term" value="C:ribosome"/>
    <property type="evidence" value="ECO:0007669"/>
    <property type="project" value="UniProtKB-KW"/>
</dbReference>
<dbReference type="Pfam" id="PF00575">
    <property type="entry name" value="S1"/>
    <property type="match status" value="3"/>
</dbReference>
<dbReference type="InterPro" id="IPR003029">
    <property type="entry name" value="S1_domain"/>
</dbReference>
<dbReference type="Proteomes" id="UP000000268">
    <property type="component" value="Chromosome"/>
</dbReference>
<dbReference type="GO" id="GO:1990904">
    <property type="term" value="C:ribonucleoprotein complex"/>
    <property type="evidence" value="ECO:0007669"/>
    <property type="project" value="UniProtKB-KW"/>
</dbReference>
<dbReference type="eggNOG" id="COG0539">
    <property type="taxonomic scope" value="Bacteria"/>
</dbReference>
<name>B0C7U0_ACAM1</name>
<dbReference type="RefSeq" id="WP_012162010.1">
    <property type="nucleotide sequence ID" value="NC_009925.1"/>
</dbReference>
<dbReference type="CDD" id="cd04465">
    <property type="entry name" value="S1_RPS1_repeat_ec2_hs2"/>
    <property type="match status" value="1"/>
</dbReference>
<dbReference type="EMBL" id="CP000828">
    <property type="protein sequence ID" value="ABW26481.1"/>
    <property type="molecule type" value="Genomic_DNA"/>
</dbReference>
<dbReference type="InterPro" id="IPR050437">
    <property type="entry name" value="Ribos_protein_bS1-like"/>
</dbReference>
<dbReference type="STRING" id="329726.AM1_1453"/>
<dbReference type="GO" id="GO:0006412">
    <property type="term" value="P:translation"/>
    <property type="evidence" value="ECO:0007669"/>
    <property type="project" value="TreeGrafter"/>
</dbReference>
<evidence type="ECO:0000259" key="4">
    <source>
        <dbReference type="PROSITE" id="PS50126"/>
    </source>
</evidence>
<feature type="domain" description="S1 motif" evidence="4">
    <location>
        <begin position="187"/>
        <end position="255"/>
    </location>
</feature>
<evidence type="ECO:0000256" key="1">
    <source>
        <dbReference type="ARBA" id="ARBA00006767"/>
    </source>
</evidence>
<evidence type="ECO:0000313" key="6">
    <source>
        <dbReference type="Proteomes" id="UP000000268"/>
    </source>
</evidence>
<dbReference type="SUPFAM" id="SSF50249">
    <property type="entry name" value="Nucleic acid-binding proteins"/>
    <property type="match status" value="3"/>
</dbReference>
<evidence type="ECO:0000256" key="2">
    <source>
        <dbReference type="ARBA" id="ARBA00022980"/>
    </source>
</evidence>
<feature type="domain" description="S1 motif" evidence="4">
    <location>
        <begin position="109"/>
        <end position="173"/>
    </location>
</feature>
<feature type="domain" description="S1 motif" evidence="4">
    <location>
        <begin position="22"/>
        <end position="91"/>
    </location>
</feature>
<dbReference type="PROSITE" id="PS50126">
    <property type="entry name" value="S1"/>
    <property type="match status" value="3"/>
</dbReference>
<keyword evidence="6" id="KW-1185">Reference proteome</keyword>
<comment type="similarity">
    <text evidence="1">Belongs to the bacterial ribosomal protein bS1 family.</text>
</comment>
<dbReference type="InterPro" id="IPR012340">
    <property type="entry name" value="NA-bd_OB-fold"/>
</dbReference>
<organism evidence="5 6">
    <name type="scientific">Acaryochloris marina (strain MBIC 11017)</name>
    <dbReference type="NCBI Taxonomy" id="329726"/>
    <lineage>
        <taxon>Bacteria</taxon>
        <taxon>Bacillati</taxon>
        <taxon>Cyanobacteriota</taxon>
        <taxon>Cyanophyceae</taxon>
        <taxon>Acaryochloridales</taxon>
        <taxon>Acaryochloridaceae</taxon>
        <taxon>Acaryochloris</taxon>
    </lineage>
</organism>
<protein>
    <submittedName>
        <fullName evidence="5">30S ribosomal protein S1</fullName>
    </submittedName>
</protein>
<dbReference type="Gene3D" id="2.40.50.140">
    <property type="entry name" value="Nucleic acid-binding proteins"/>
    <property type="match status" value="3"/>
</dbReference>
<gene>
    <name evidence="5" type="primary">rpsA</name>
    <name evidence="5" type="ordered locus">AM1_1453</name>
</gene>
<dbReference type="HOGENOM" id="CLU_015805_0_1_3"/>
<dbReference type="OrthoDB" id="9804077at2"/>
<sequence>MSFSADDFAKALSQHDYSFEVGQTVQGKTVNYDSDGAYIDIGGKATAFLPSQEASLRKQFSLEEIVPLDEEREFLIIKGQDANGQVTLSIRRLELKHLWTKLLELQSQSQSVQVTITGVNKGGVTADVEGLRGFIPRSHLLDRDNLEGQIGSQLTVTFLEVDPDRKKLVLSNRMAEQSSRIGELEIGQLVSGTVSDLKPFGAFIKLDGLTGLLHIKEVSQNFVPNLSAVLKIGEPIKAIVLDLDPGRGRVSLSTKVLENRPGEIVDSMEQVMAEAEIRANRYLEKMRQQ</sequence>